<protein>
    <submittedName>
        <fullName evidence="3">OPLAH</fullName>
        <ecNumber evidence="3">3.5.2.9</ecNumber>
    </submittedName>
</protein>
<dbReference type="EMBL" id="HG994590">
    <property type="protein sequence ID" value="CAF2807560.1"/>
    <property type="molecule type" value="Genomic_DNA"/>
</dbReference>
<dbReference type="Pfam" id="PF01968">
    <property type="entry name" value="Hydantoinase_A"/>
    <property type="match status" value="1"/>
</dbReference>
<gene>
    <name evidence="3" type="ORF">LSAA_3177</name>
</gene>
<sequence length="424" mass="46196">MAMESKFRFAIDRGGTFTDIFAVLPHGKGVRVMKLLSEDPRRYEDAPTEGMRRIMEETLGKRVSLPLDASFIEDVRMGTTVATNALLERKGTRTALLLNSGFQDLWHIGDQTRPDLFDLKACKPDQLYTKTVSVQERIIPRREGDTYSSVQSLTTGESFSVLESLDLELLRQSLKSLKKEGFDCIAVALLHSYAFPNHERLIQDIATKEFGFSHVSLSSTISPMIKIIPRGSTAVLDAYLTPILKHYLQKFASNFKCPPGTSLPVLFMRSDGGLTSMDSFSGSHAILSGPAGGVVGYAQTSQSQEPLVGFDMGGTSTDVSRYHGSYEHIHGSVVSGVQIQTPQLDVNTVAAGGGSILSFRSGLFLAGPESAGAHPGPTCYRKGGPLTVTDANLILGRVIPKYFPHIFGPNENEPLDTSSTRNKF</sequence>
<dbReference type="GO" id="GO:0005829">
    <property type="term" value="C:cytosol"/>
    <property type="evidence" value="ECO:0007669"/>
    <property type="project" value="TreeGrafter"/>
</dbReference>
<dbReference type="AlphaFoldDB" id="A0A7R8H257"/>
<dbReference type="Pfam" id="PF05378">
    <property type="entry name" value="Hydant_A_N"/>
    <property type="match status" value="1"/>
</dbReference>
<keyword evidence="3" id="KW-0378">Hydrolase</keyword>
<dbReference type="GO" id="GO:0017168">
    <property type="term" value="F:5-oxoprolinase (ATP-hydrolyzing) activity"/>
    <property type="evidence" value="ECO:0007669"/>
    <property type="project" value="UniProtKB-EC"/>
</dbReference>
<dbReference type="PANTHER" id="PTHR11365">
    <property type="entry name" value="5-OXOPROLINASE RELATED"/>
    <property type="match status" value="1"/>
</dbReference>
<dbReference type="EC" id="3.5.2.9" evidence="3"/>
<accession>A0A7R8H257</accession>
<reference evidence="3" key="1">
    <citation type="submission" date="2021-02" db="EMBL/GenBank/DDBJ databases">
        <authorList>
            <person name="Bekaert M."/>
        </authorList>
    </citation>
    <scope>NUCLEOTIDE SEQUENCE</scope>
    <source>
        <strain evidence="3">IoA-00</strain>
    </source>
</reference>
<dbReference type="InterPro" id="IPR002821">
    <property type="entry name" value="Hydantoinase_A"/>
</dbReference>
<evidence type="ECO:0000259" key="1">
    <source>
        <dbReference type="Pfam" id="PF01968"/>
    </source>
</evidence>
<evidence type="ECO:0000313" key="3">
    <source>
        <dbReference type="EMBL" id="CAF2807560.1"/>
    </source>
</evidence>
<evidence type="ECO:0000313" key="4">
    <source>
        <dbReference type="Proteomes" id="UP000675881"/>
    </source>
</evidence>
<keyword evidence="4" id="KW-1185">Reference proteome</keyword>
<organism evidence="3 4">
    <name type="scientific">Lepeophtheirus salmonis</name>
    <name type="common">Salmon louse</name>
    <name type="synonym">Caligus salmonis</name>
    <dbReference type="NCBI Taxonomy" id="72036"/>
    <lineage>
        <taxon>Eukaryota</taxon>
        <taxon>Metazoa</taxon>
        <taxon>Ecdysozoa</taxon>
        <taxon>Arthropoda</taxon>
        <taxon>Crustacea</taxon>
        <taxon>Multicrustacea</taxon>
        <taxon>Hexanauplia</taxon>
        <taxon>Copepoda</taxon>
        <taxon>Siphonostomatoida</taxon>
        <taxon>Caligidae</taxon>
        <taxon>Lepeophtheirus</taxon>
    </lineage>
</organism>
<dbReference type="Proteomes" id="UP000675881">
    <property type="component" value="Chromosome 11"/>
</dbReference>
<dbReference type="GO" id="GO:0006749">
    <property type="term" value="P:glutathione metabolic process"/>
    <property type="evidence" value="ECO:0007669"/>
    <property type="project" value="TreeGrafter"/>
</dbReference>
<dbReference type="PANTHER" id="PTHR11365:SF2">
    <property type="entry name" value="5-OXOPROLINASE"/>
    <property type="match status" value="1"/>
</dbReference>
<feature type="domain" description="Hydantoinase A/oxoprolinase" evidence="1">
    <location>
        <begin position="230"/>
        <end position="424"/>
    </location>
</feature>
<dbReference type="InterPro" id="IPR008040">
    <property type="entry name" value="Hydant_A_N"/>
</dbReference>
<proteinExistence type="predicted"/>
<feature type="domain" description="Hydantoinase/oxoprolinase N-terminal" evidence="2">
    <location>
        <begin position="8"/>
        <end position="209"/>
    </location>
</feature>
<name>A0A7R8H257_LEPSM</name>
<dbReference type="InterPro" id="IPR045079">
    <property type="entry name" value="Oxoprolinase-like"/>
</dbReference>
<evidence type="ECO:0000259" key="2">
    <source>
        <dbReference type="Pfam" id="PF05378"/>
    </source>
</evidence>